<dbReference type="PANTHER" id="PTHR40866">
    <property type="entry name" value="BED-TYPE DOMAIN-CONTAINING PROTEIN"/>
    <property type="match status" value="1"/>
</dbReference>
<dbReference type="EMBL" id="JAENGZ010003209">
    <property type="protein sequence ID" value="KAG6941978.1"/>
    <property type="molecule type" value="Genomic_DNA"/>
</dbReference>
<proteinExistence type="predicted"/>
<dbReference type="VEuPathDB" id="FungiDB:PC110_g4355"/>
<evidence type="ECO:0000313" key="1">
    <source>
        <dbReference type="EMBL" id="KAG6941978.1"/>
    </source>
</evidence>
<sequence length="110" mass="12431">KATRLTRAEKAALCPFACGGPPGPPADGEDEGSFVEHLEKRCKLAVEEQQYALLRSIPPTSNMGDRFFCLARVTFGHERNSLHPMTLEQILFLRQNPSYWDVRTVDSVRR</sequence>
<gene>
    <name evidence="1" type="ORF">JG687_00019333</name>
</gene>
<evidence type="ECO:0000313" key="2">
    <source>
        <dbReference type="Proteomes" id="UP000688947"/>
    </source>
</evidence>
<name>A0A8T1TM46_9STRA</name>
<dbReference type="PANTHER" id="PTHR40866:SF1">
    <property type="entry name" value="BED-TYPE DOMAIN-CONTAINING PROTEIN"/>
    <property type="match status" value="1"/>
</dbReference>
<feature type="non-terminal residue" evidence="1">
    <location>
        <position position="1"/>
    </location>
</feature>
<dbReference type="Proteomes" id="UP000688947">
    <property type="component" value="Unassembled WGS sequence"/>
</dbReference>
<comment type="caution">
    <text evidence="1">The sequence shown here is derived from an EMBL/GenBank/DDBJ whole genome shotgun (WGS) entry which is preliminary data.</text>
</comment>
<dbReference type="OrthoDB" id="119381at2759"/>
<protein>
    <submittedName>
        <fullName evidence="1">Uncharacterized protein</fullName>
    </submittedName>
</protein>
<reference evidence="1" key="1">
    <citation type="submission" date="2021-01" db="EMBL/GenBank/DDBJ databases">
        <title>Phytophthora aleatoria, a newly-described species from Pinus radiata is distinct from Phytophthora cactorum isolates based on comparative genomics.</title>
        <authorList>
            <person name="Mcdougal R."/>
            <person name="Panda P."/>
            <person name="Williams N."/>
            <person name="Studholme D.J."/>
        </authorList>
    </citation>
    <scope>NUCLEOTIDE SEQUENCE</scope>
    <source>
        <strain evidence="1">NZFS 3830</strain>
    </source>
</reference>
<dbReference type="AlphaFoldDB" id="A0A8T1TM46"/>
<accession>A0A8T1TM46</accession>
<organism evidence="1 2">
    <name type="scientific">Phytophthora cactorum</name>
    <dbReference type="NCBI Taxonomy" id="29920"/>
    <lineage>
        <taxon>Eukaryota</taxon>
        <taxon>Sar</taxon>
        <taxon>Stramenopiles</taxon>
        <taxon>Oomycota</taxon>
        <taxon>Peronosporomycetes</taxon>
        <taxon>Peronosporales</taxon>
        <taxon>Peronosporaceae</taxon>
        <taxon>Phytophthora</taxon>
    </lineage>
</organism>